<dbReference type="AlphaFoldDB" id="A0A1L9UK29"/>
<accession>A0A1L9UK29</accession>
<dbReference type="OMA" id="MYNTIPK"/>
<reference evidence="2" key="1">
    <citation type="journal article" date="2017" name="Genome Biol.">
        <title>Comparative genomics reveals high biological diversity and specific adaptations in the industrially and medically important fungal genus Aspergillus.</title>
        <authorList>
            <person name="de Vries R.P."/>
            <person name="Riley R."/>
            <person name="Wiebenga A."/>
            <person name="Aguilar-Osorio G."/>
            <person name="Amillis S."/>
            <person name="Uchima C.A."/>
            <person name="Anderluh G."/>
            <person name="Asadollahi M."/>
            <person name="Askin M."/>
            <person name="Barry K."/>
            <person name="Battaglia E."/>
            <person name="Bayram O."/>
            <person name="Benocci T."/>
            <person name="Braus-Stromeyer S.A."/>
            <person name="Caldana C."/>
            <person name="Canovas D."/>
            <person name="Cerqueira G.C."/>
            <person name="Chen F."/>
            <person name="Chen W."/>
            <person name="Choi C."/>
            <person name="Clum A."/>
            <person name="Dos Santos R.A."/>
            <person name="Damasio A.R."/>
            <person name="Diallinas G."/>
            <person name="Emri T."/>
            <person name="Fekete E."/>
            <person name="Flipphi M."/>
            <person name="Freyberg S."/>
            <person name="Gallo A."/>
            <person name="Gournas C."/>
            <person name="Habgood R."/>
            <person name="Hainaut M."/>
            <person name="Harispe M.L."/>
            <person name="Henrissat B."/>
            <person name="Hilden K.S."/>
            <person name="Hope R."/>
            <person name="Hossain A."/>
            <person name="Karabika E."/>
            <person name="Karaffa L."/>
            <person name="Karanyi Z."/>
            <person name="Krasevec N."/>
            <person name="Kuo A."/>
            <person name="Kusch H."/>
            <person name="LaButti K."/>
            <person name="Lagendijk E.L."/>
            <person name="Lapidus A."/>
            <person name="Levasseur A."/>
            <person name="Lindquist E."/>
            <person name="Lipzen A."/>
            <person name="Logrieco A.F."/>
            <person name="MacCabe A."/>
            <person name="Maekelae M.R."/>
            <person name="Malavazi I."/>
            <person name="Melin P."/>
            <person name="Meyer V."/>
            <person name="Mielnichuk N."/>
            <person name="Miskei M."/>
            <person name="Molnar A.P."/>
            <person name="Mule G."/>
            <person name="Ngan C.Y."/>
            <person name="Orejas M."/>
            <person name="Orosz E."/>
            <person name="Ouedraogo J.P."/>
            <person name="Overkamp K.M."/>
            <person name="Park H.-S."/>
            <person name="Perrone G."/>
            <person name="Piumi F."/>
            <person name="Punt P.J."/>
            <person name="Ram A.F."/>
            <person name="Ramon A."/>
            <person name="Rauscher S."/>
            <person name="Record E."/>
            <person name="Riano-Pachon D.M."/>
            <person name="Robert V."/>
            <person name="Roehrig J."/>
            <person name="Ruller R."/>
            <person name="Salamov A."/>
            <person name="Salih N.S."/>
            <person name="Samson R.A."/>
            <person name="Sandor E."/>
            <person name="Sanguinetti M."/>
            <person name="Schuetze T."/>
            <person name="Sepcic K."/>
            <person name="Shelest E."/>
            <person name="Sherlock G."/>
            <person name="Sophianopoulou V."/>
            <person name="Squina F.M."/>
            <person name="Sun H."/>
            <person name="Susca A."/>
            <person name="Todd R.B."/>
            <person name="Tsang A."/>
            <person name="Unkles S.E."/>
            <person name="van de Wiele N."/>
            <person name="van Rossen-Uffink D."/>
            <person name="Oliveira J.V."/>
            <person name="Vesth T.C."/>
            <person name="Visser J."/>
            <person name="Yu J.-H."/>
            <person name="Zhou M."/>
            <person name="Andersen M.R."/>
            <person name="Archer D.B."/>
            <person name="Baker S.E."/>
            <person name="Benoit I."/>
            <person name="Brakhage A.A."/>
            <person name="Braus G.H."/>
            <person name="Fischer R."/>
            <person name="Frisvad J.C."/>
            <person name="Goldman G.H."/>
            <person name="Houbraken J."/>
            <person name="Oakley B."/>
            <person name="Pocsi I."/>
            <person name="Scazzocchio C."/>
            <person name="Seiboth B."/>
            <person name="vanKuyk P.A."/>
            <person name="Wortman J."/>
            <person name="Dyer P.S."/>
            <person name="Grigoriev I.V."/>
        </authorList>
    </citation>
    <scope>NUCLEOTIDE SEQUENCE [LARGE SCALE GENOMIC DNA]</scope>
    <source>
        <strain evidence="2">CBS 101740 / IMI 381727 / IBT 21946</strain>
    </source>
</reference>
<dbReference type="RefSeq" id="XP_067479224.1">
    <property type="nucleotide sequence ID" value="XM_067628900.1"/>
</dbReference>
<dbReference type="Proteomes" id="UP000184499">
    <property type="component" value="Unassembled WGS sequence"/>
</dbReference>
<proteinExistence type="predicted"/>
<evidence type="ECO:0000313" key="2">
    <source>
        <dbReference type="Proteomes" id="UP000184499"/>
    </source>
</evidence>
<protein>
    <submittedName>
        <fullName evidence="1">Uncharacterized protein</fullName>
    </submittedName>
</protein>
<sequence>MASSQSAVNPEVTGPSLSDFPENVRNKIILIDIPAVEVQALIEKDCPSMLQRIAPYGATWMRHVMYNTIPKEIRVYAYLHYDMINPEWYEQYGTTALLLRYNTHRSDLEQEVPEDQARSMLWFYALVQHYAHELTAIAIERQVNTSRFASRTELLRVQRAIYIHDILLQATTTIPRHNMTRQEARVPWRNFLAQFTGWMLFQVIIVTNRLHVFDHAKCDFSKAELQEALSTFSAKEGRNYLCWRAAGDDIMAAIWAKLTNSDPEYNKQKFSPDTDPSLKRMYDPFVFLEEDNGPHLLWDYMAEEPELGVEQYYSGSGHPQYMDFIWDESRLRDMGYMED</sequence>
<keyword evidence="2" id="KW-1185">Reference proteome</keyword>
<dbReference type="EMBL" id="KV878684">
    <property type="protein sequence ID" value="OJJ71976.1"/>
    <property type="molecule type" value="Genomic_DNA"/>
</dbReference>
<organism evidence="1 2">
    <name type="scientific">Aspergillus brasiliensis (strain CBS 101740 / IMI 381727 / IBT 21946)</name>
    <dbReference type="NCBI Taxonomy" id="767769"/>
    <lineage>
        <taxon>Eukaryota</taxon>
        <taxon>Fungi</taxon>
        <taxon>Dikarya</taxon>
        <taxon>Ascomycota</taxon>
        <taxon>Pezizomycotina</taxon>
        <taxon>Eurotiomycetes</taxon>
        <taxon>Eurotiomycetidae</taxon>
        <taxon>Eurotiales</taxon>
        <taxon>Aspergillaceae</taxon>
        <taxon>Aspergillus</taxon>
        <taxon>Aspergillus subgen. Circumdati</taxon>
    </lineage>
</organism>
<evidence type="ECO:0000313" key="1">
    <source>
        <dbReference type="EMBL" id="OJJ71976.1"/>
    </source>
</evidence>
<dbReference type="OrthoDB" id="4382065at2759"/>
<name>A0A1L9UK29_ASPBC</name>
<gene>
    <name evidence="1" type="ORF">ASPBRDRAFT_674809</name>
</gene>
<dbReference type="GeneID" id="93581388"/>
<dbReference type="VEuPathDB" id="FungiDB:ASPBRDRAFT_674809"/>